<dbReference type="GO" id="GO:0003677">
    <property type="term" value="F:DNA binding"/>
    <property type="evidence" value="ECO:0007669"/>
    <property type="project" value="InterPro"/>
</dbReference>
<protein>
    <submittedName>
        <fullName evidence="2">Helix-turn-helix domain protein</fullName>
    </submittedName>
</protein>
<reference evidence="2" key="1">
    <citation type="journal article" date="2021" name="Proc. Natl. Acad. Sci. U.S.A.">
        <title>A Catalog of Tens of Thousands of Viruses from Human Metagenomes Reveals Hidden Associations with Chronic Diseases.</title>
        <authorList>
            <person name="Tisza M.J."/>
            <person name="Buck C.B."/>
        </authorList>
    </citation>
    <scope>NUCLEOTIDE SEQUENCE</scope>
    <source>
        <strain evidence="2">Ct5zp6</strain>
    </source>
</reference>
<organism evidence="2">
    <name type="scientific">Siphoviridae sp. ct5zp6</name>
    <dbReference type="NCBI Taxonomy" id="2826296"/>
    <lineage>
        <taxon>Viruses</taxon>
        <taxon>Duplodnaviria</taxon>
        <taxon>Heunggongvirae</taxon>
        <taxon>Uroviricota</taxon>
        <taxon>Caudoviricetes</taxon>
    </lineage>
</organism>
<dbReference type="Gene3D" id="1.10.260.40">
    <property type="entry name" value="lambda repressor-like DNA-binding domains"/>
    <property type="match status" value="1"/>
</dbReference>
<dbReference type="Pfam" id="PF13443">
    <property type="entry name" value="HTH_26"/>
    <property type="match status" value="1"/>
</dbReference>
<dbReference type="SMART" id="SM00530">
    <property type="entry name" value="HTH_XRE"/>
    <property type="match status" value="1"/>
</dbReference>
<accession>A0A8S5NTL3</accession>
<dbReference type="EMBL" id="BK015240">
    <property type="protein sequence ID" value="DAD97403.1"/>
    <property type="molecule type" value="Genomic_DNA"/>
</dbReference>
<proteinExistence type="predicted"/>
<dbReference type="InterPro" id="IPR010982">
    <property type="entry name" value="Lambda_DNA-bd_dom_sf"/>
</dbReference>
<dbReference type="PROSITE" id="PS50943">
    <property type="entry name" value="HTH_CROC1"/>
    <property type="match status" value="1"/>
</dbReference>
<name>A0A8S5NTL3_9CAUD</name>
<dbReference type="InterPro" id="IPR001387">
    <property type="entry name" value="Cro/C1-type_HTH"/>
</dbReference>
<evidence type="ECO:0000313" key="2">
    <source>
        <dbReference type="EMBL" id="DAD97403.1"/>
    </source>
</evidence>
<dbReference type="SUPFAM" id="SSF47413">
    <property type="entry name" value="lambda repressor-like DNA-binding domains"/>
    <property type="match status" value="1"/>
</dbReference>
<feature type="domain" description="HTH cro/C1-type" evidence="1">
    <location>
        <begin position="23"/>
        <end position="63"/>
    </location>
</feature>
<dbReference type="CDD" id="cd00093">
    <property type="entry name" value="HTH_XRE"/>
    <property type="match status" value="1"/>
</dbReference>
<sequence>MKSIVADNLSNIIKEKCLKQCTVAQKAGYSKQQLTDMLKGRKRIKETDILRLASALDVDVSVLLKTEADSKQSDGASDKQREKERPDVRAFVKLLKIEDGYAVCDVRFKVVKPDEEQEVTDH</sequence>
<evidence type="ECO:0000259" key="1">
    <source>
        <dbReference type="PROSITE" id="PS50943"/>
    </source>
</evidence>